<evidence type="ECO:0000313" key="3">
    <source>
        <dbReference type="Proteomes" id="UP000248840"/>
    </source>
</evidence>
<keyword evidence="1" id="KW-0812">Transmembrane</keyword>
<dbReference type="AlphaFoldDB" id="A0A328Y9E5"/>
<sequence>MKKFGILLLTIIISTLLAAFYGVIHDQVTYSISPEYFTVFKFDQFGFLEWGNQNPRMTTALIGVLATWWVGLYIGIFQGLVGLIHKDYKLMFKYVMNSIFITLGVTIIFGFIGFLIGKFDSELYKDCCFPYRIEDGKSFMIVGSIHNYGYTGGEIGALIGIAYQIIMRKKAIV</sequence>
<gene>
    <name evidence="2" type="ORF">CLV55_11028</name>
</gene>
<evidence type="ECO:0008006" key="4">
    <source>
        <dbReference type="Google" id="ProtNLM"/>
    </source>
</evidence>
<feature type="transmembrane region" description="Helical" evidence="1">
    <location>
        <begin position="148"/>
        <end position="166"/>
    </location>
</feature>
<organism evidence="2 3">
    <name type="scientific">Flavobacterium aciduliphilum</name>
    <dbReference type="NCBI Taxonomy" id="1101402"/>
    <lineage>
        <taxon>Bacteria</taxon>
        <taxon>Pseudomonadati</taxon>
        <taxon>Bacteroidota</taxon>
        <taxon>Flavobacteriia</taxon>
        <taxon>Flavobacteriales</taxon>
        <taxon>Flavobacteriaceae</taxon>
        <taxon>Flavobacterium</taxon>
    </lineage>
</organism>
<comment type="caution">
    <text evidence="2">The sequence shown here is derived from an EMBL/GenBank/DDBJ whole genome shotgun (WGS) entry which is preliminary data.</text>
</comment>
<dbReference type="Proteomes" id="UP000248840">
    <property type="component" value="Unassembled WGS sequence"/>
</dbReference>
<keyword evidence="1" id="KW-1133">Transmembrane helix</keyword>
<accession>A0A328Y9E5</accession>
<name>A0A328Y9E5_9FLAO</name>
<keyword evidence="3" id="KW-1185">Reference proteome</keyword>
<feature type="transmembrane region" description="Helical" evidence="1">
    <location>
        <begin position="95"/>
        <end position="116"/>
    </location>
</feature>
<dbReference type="RefSeq" id="WP_112113753.1">
    <property type="nucleotide sequence ID" value="NZ_QLSZ01000010.1"/>
</dbReference>
<dbReference type="EMBL" id="QLSZ01000010">
    <property type="protein sequence ID" value="RAR70628.1"/>
    <property type="molecule type" value="Genomic_DNA"/>
</dbReference>
<keyword evidence="1" id="KW-0472">Membrane</keyword>
<proteinExistence type="predicted"/>
<evidence type="ECO:0000313" key="2">
    <source>
        <dbReference type="EMBL" id="RAR70628.1"/>
    </source>
</evidence>
<reference evidence="2 3" key="1">
    <citation type="submission" date="2018-06" db="EMBL/GenBank/DDBJ databases">
        <title>Genomic Encyclopedia of Archaeal and Bacterial Type Strains, Phase II (KMG-II): from individual species to whole genera.</title>
        <authorList>
            <person name="Goeker M."/>
        </authorList>
    </citation>
    <scope>NUCLEOTIDE SEQUENCE [LARGE SCALE GENOMIC DNA]</scope>
    <source>
        <strain evidence="2 3">DSM 25663</strain>
    </source>
</reference>
<dbReference type="OrthoDB" id="678065at2"/>
<feature type="transmembrane region" description="Helical" evidence="1">
    <location>
        <begin position="60"/>
        <end position="83"/>
    </location>
</feature>
<evidence type="ECO:0000256" key="1">
    <source>
        <dbReference type="SAM" id="Phobius"/>
    </source>
</evidence>
<protein>
    <recommendedName>
        <fullName evidence="4">Signal peptide-containing protein</fullName>
    </recommendedName>
</protein>